<dbReference type="AlphaFoldDB" id="A0A1M7LP65"/>
<dbReference type="InterPro" id="IPR005561">
    <property type="entry name" value="ANTAR"/>
</dbReference>
<gene>
    <name evidence="6" type="ORF">SAMN05216499_114105</name>
</gene>
<dbReference type="InterPro" id="IPR011006">
    <property type="entry name" value="CheY-like_superfamily"/>
</dbReference>
<evidence type="ECO:0000313" key="6">
    <source>
        <dbReference type="EMBL" id="SHM79428.1"/>
    </source>
</evidence>
<proteinExistence type="predicted"/>
<dbReference type="InterPro" id="IPR029016">
    <property type="entry name" value="GAF-like_dom_sf"/>
</dbReference>
<evidence type="ECO:0000259" key="5">
    <source>
        <dbReference type="PROSITE" id="PS50921"/>
    </source>
</evidence>
<evidence type="ECO:0000256" key="3">
    <source>
        <dbReference type="ARBA" id="ARBA00023015"/>
    </source>
</evidence>
<dbReference type="SMART" id="SM00065">
    <property type="entry name" value="GAF"/>
    <property type="match status" value="1"/>
</dbReference>
<keyword evidence="3" id="KW-0805">Transcription regulation</keyword>
<dbReference type="Proteomes" id="UP000184111">
    <property type="component" value="Unassembled WGS sequence"/>
</dbReference>
<evidence type="ECO:0000256" key="2">
    <source>
        <dbReference type="ARBA" id="ARBA00022777"/>
    </source>
</evidence>
<dbReference type="SUPFAM" id="SSF52172">
    <property type="entry name" value="CheY-like"/>
    <property type="match status" value="1"/>
</dbReference>
<keyword evidence="7" id="KW-1185">Reference proteome</keyword>
<keyword evidence="2" id="KW-0418">Kinase</keyword>
<protein>
    <submittedName>
        <fullName evidence="6">GAF domain-containing protein</fullName>
    </submittedName>
</protein>
<dbReference type="Gene3D" id="3.30.450.40">
    <property type="match status" value="1"/>
</dbReference>
<dbReference type="SUPFAM" id="SSF55781">
    <property type="entry name" value="GAF domain-like"/>
    <property type="match status" value="1"/>
</dbReference>
<dbReference type="InterPro" id="IPR012074">
    <property type="entry name" value="GAF_ANTAR"/>
</dbReference>
<dbReference type="InterPro" id="IPR036388">
    <property type="entry name" value="WH-like_DNA-bd_sf"/>
</dbReference>
<dbReference type="Pfam" id="PF03861">
    <property type="entry name" value="ANTAR"/>
    <property type="match status" value="1"/>
</dbReference>
<dbReference type="RefSeq" id="WP_073500580.1">
    <property type="nucleotide sequence ID" value="NZ_FRBI01000014.1"/>
</dbReference>
<dbReference type="Gene3D" id="1.10.10.10">
    <property type="entry name" value="Winged helix-like DNA-binding domain superfamily/Winged helix DNA-binding domain"/>
    <property type="match status" value="1"/>
</dbReference>
<evidence type="ECO:0000256" key="1">
    <source>
        <dbReference type="ARBA" id="ARBA00022679"/>
    </source>
</evidence>
<sequence length="241" mass="25703">MGDAPGRGTPDLTALLLTTKSLEGFLTALAEAAMALAPHSAGCAITLERRGRPLTVASVGARALELDERQYGQDDGPCLEALRTGHEVSVPDMLDEGRWGSYPAYAVAMGTHSSMSFPIAPRTHTAGALNLYADRVRGFADADLPALRSVASQATGAIALAQRVADIEGFNGELQDALRSRAVIDQAMGVIMAQQRCTHQEAFDILRSASQHRNIKIRDLCAELISRFGEPSDPPDLPPRT</sequence>
<evidence type="ECO:0000256" key="4">
    <source>
        <dbReference type="ARBA" id="ARBA00023163"/>
    </source>
</evidence>
<accession>A0A1M7LP65</accession>
<dbReference type="SMART" id="SM01012">
    <property type="entry name" value="ANTAR"/>
    <property type="match status" value="1"/>
</dbReference>
<dbReference type="EMBL" id="FRBI01000014">
    <property type="protein sequence ID" value="SHM79428.1"/>
    <property type="molecule type" value="Genomic_DNA"/>
</dbReference>
<keyword evidence="4" id="KW-0804">Transcription</keyword>
<dbReference type="GO" id="GO:0016301">
    <property type="term" value="F:kinase activity"/>
    <property type="evidence" value="ECO:0007669"/>
    <property type="project" value="UniProtKB-KW"/>
</dbReference>
<dbReference type="Pfam" id="PF13185">
    <property type="entry name" value="GAF_2"/>
    <property type="match status" value="1"/>
</dbReference>
<dbReference type="PIRSF" id="PIRSF036625">
    <property type="entry name" value="GAF_ANTAR"/>
    <property type="match status" value="1"/>
</dbReference>
<reference evidence="6 7" key="1">
    <citation type="submission" date="2016-11" db="EMBL/GenBank/DDBJ databases">
        <authorList>
            <person name="Jaros S."/>
            <person name="Januszkiewicz K."/>
            <person name="Wedrychowicz H."/>
        </authorList>
    </citation>
    <scope>NUCLEOTIDE SEQUENCE [LARGE SCALE GENOMIC DNA]</scope>
    <source>
        <strain evidence="6 7">CGMCC 4.2025</strain>
    </source>
</reference>
<organism evidence="6 7">
    <name type="scientific">Actinacidiphila paucisporea</name>
    <dbReference type="NCBI Taxonomy" id="310782"/>
    <lineage>
        <taxon>Bacteria</taxon>
        <taxon>Bacillati</taxon>
        <taxon>Actinomycetota</taxon>
        <taxon>Actinomycetes</taxon>
        <taxon>Kitasatosporales</taxon>
        <taxon>Streptomycetaceae</taxon>
        <taxon>Actinacidiphila</taxon>
    </lineage>
</organism>
<keyword evidence="1" id="KW-0808">Transferase</keyword>
<name>A0A1M7LP65_9ACTN</name>
<dbReference type="STRING" id="310782.SAMN05216499_114105"/>
<dbReference type="PROSITE" id="PS50921">
    <property type="entry name" value="ANTAR"/>
    <property type="match status" value="1"/>
</dbReference>
<feature type="domain" description="ANTAR" evidence="5">
    <location>
        <begin position="164"/>
        <end position="225"/>
    </location>
</feature>
<dbReference type="InterPro" id="IPR003018">
    <property type="entry name" value="GAF"/>
</dbReference>
<dbReference type="OrthoDB" id="3688893at2"/>
<dbReference type="GO" id="GO:0003723">
    <property type="term" value="F:RNA binding"/>
    <property type="evidence" value="ECO:0007669"/>
    <property type="project" value="InterPro"/>
</dbReference>
<evidence type="ECO:0000313" key="7">
    <source>
        <dbReference type="Proteomes" id="UP000184111"/>
    </source>
</evidence>